<dbReference type="Proteomes" id="UP000029867">
    <property type="component" value="Unassembled WGS sequence"/>
</dbReference>
<keyword evidence="3 7" id="KW-0547">Nucleotide-binding</keyword>
<name>A0A099NS88_PICKU</name>
<organism evidence="12 13">
    <name type="scientific">Pichia kudriavzevii</name>
    <name type="common">Yeast</name>
    <name type="synonym">Issatchenkia orientalis</name>
    <dbReference type="NCBI Taxonomy" id="4909"/>
    <lineage>
        <taxon>Eukaryota</taxon>
        <taxon>Fungi</taxon>
        <taxon>Dikarya</taxon>
        <taxon>Ascomycota</taxon>
        <taxon>Saccharomycotina</taxon>
        <taxon>Pichiomycetes</taxon>
        <taxon>Pichiales</taxon>
        <taxon>Pichiaceae</taxon>
        <taxon>Pichia</taxon>
    </lineage>
</organism>
<feature type="binding site" evidence="7">
    <location>
        <begin position="84"/>
        <end position="86"/>
    </location>
    <ligand>
        <name>ATP</name>
        <dbReference type="ChEBI" id="CHEBI:30616"/>
    </ligand>
</feature>
<evidence type="ECO:0000256" key="8">
    <source>
        <dbReference type="PIRSR" id="PIRSR630616-3"/>
    </source>
</evidence>
<dbReference type="InterPro" id="IPR030616">
    <property type="entry name" value="Aur-like"/>
</dbReference>
<keyword evidence="2" id="KW-0808">Transferase</keyword>
<protein>
    <recommendedName>
        <fullName evidence="11">Protein kinase domain-containing protein</fullName>
    </recommendedName>
</protein>
<dbReference type="InterPro" id="IPR011009">
    <property type="entry name" value="Kinase-like_dom_sf"/>
</dbReference>
<dbReference type="PANTHER" id="PTHR24350">
    <property type="entry name" value="SERINE/THREONINE-PROTEIN KINASE IAL-RELATED"/>
    <property type="match status" value="1"/>
</dbReference>
<dbReference type="PROSITE" id="PS00108">
    <property type="entry name" value="PROTEIN_KINASE_ST"/>
    <property type="match status" value="1"/>
</dbReference>
<dbReference type="PIRSF" id="PIRSF000654">
    <property type="entry name" value="Integrin-linked_kinase"/>
    <property type="match status" value="1"/>
</dbReference>
<proteinExistence type="inferred from homology"/>
<dbReference type="SMART" id="SM00220">
    <property type="entry name" value="S_TKc"/>
    <property type="match status" value="1"/>
</dbReference>
<dbReference type="InterPro" id="IPR000719">
    <property type="entry name" value="Prot_kinase_dom"/>
</dbReference>
<dbReference type="Pfam" id="PF00069">
    <property type="entry name" value="Pkinase"/>
    <property type="match status" value="1"/>
</dbReference>
<reference evidence="13" key="1">
    <citation type="journal article" date="2014" name="Microb. Cell Fact.">
        <title>Exploiting Issatchenkia orientalis SD108 for succinic acid production.</title>
        <authorList>
            <person name="Xiao H."/>
            <person name="Shao Z."/>
            <person name="Jiang Y."/>
            <person name="Dole S."/>
            <person name="Zhao H."/>
        </authorList>
    </citation>
    <scope>NUCLEOTIDE SEQUENCE [LARGE SCALE GENOMIC DNA]</scope>
    <source>
        <strain evidence="13">SD108</strain>
    </source>
</reference>
<dbReference type="eggNOG" id="KOG0580">
    <property type="taxonomic scope" value="Eukaryota"/>
</dbReference>
<keyword evidence="5 7" id="KW-0067">ATP-binding</keyword>
<evidence type="ECO:0000259" key="11">
    <source>
        <dbReference type="PROSITE" id="PS50011"/>
    </source>
</evidence>
<feature type="active site" description="Proton acceptor" evidence="6">
    <location>
        <position position="126"/>
    </location>
</feature>
<feature type="binding site" evidence="7">
    <location>
        <position position="16"/>
    </location>
    <ligand>
        <name>ATP</name>
        <dbReference type="ChEBI" id="CHEBI:30616"/>
    </ligand>
</feature>
<evidence type="ECO:0000256" key="6">
    <source>
        <dbReference type="PIRSR" id="PIRSR630616-1"/>
    </source>
</evidence>
<evidence type="ECO:0000256" key="2">
    <source>
        <dbReference type="ARBA" id="ARBA00022679"/>
    </source>
</evidence>
<evidence type="ECO:0000256" key="1">
    <source>
        <dbReference type="ARBA" id="ARBA00022527"/>
    </source>
</evidence>
<dbReference type="FunFam" id="3.30.200.20:FF:000042">
    <property type="entry name" value="Aurora kinase A"/>
    <property type="match status" value="1"/>
</dbReference>
<evidence type="ECO:0000313" key="12">
    <source>
        <dbReference type="EMBL" id="KGK35400.1"/>
    </source>
</evidence>
<dbReference type="GO" id="GO:0005524">
    <property type="term" value="F:ATP binding"/>
    <property type="evidence" value="ECO:0007669"/>
    <property type="project" value="UniProtKB-UniRule"/>
</dbReference>
<dbReference type="HOGENOM" id="CLU_000288_63_0_1"/>
<dbReference type="SUPFAM" id="SSF56112">
    <property type="entry name" value="Protein kinase-like (PK-like)"/>
    <property type="match status" value="1"/>
</dbReference>
<feature type="binding site" evidence="7">
    <location>
        <position position="144"/>
    </location>
    <ligand>
        <name>ATP</name>
        <dbReference type="ChEBI" id="CHEBI:30616"/>
    </ligand>
</feature>
<feature type="cross-link" description="Glycyl lysine isopeptide (Lys-Gly) (interchain with G-Cter in SUMO2)" evidence="8">
    <location>
        <position position="128"/>
    </location>
</feature>
<feature type="domain" description="Protein kinase" evidence="11">
    <location>
        <begin position="6"/>
        <end position="258"/>
    </location>
</feature>
<dbReference type="Gene3D" id="1.10.510.10">
    <property type="entry name" value="Transferase(Phosphotransferase) domain 1"/>
    <property type="match status" value="1"/>
</dbReference>
<evidence type="ECO:0000256" key="5">
    <source>
        <dbReference type="ARBA" id="ARBA00022840"/>
    </source>
</evidence>
<evidence type="ECO:0000256" key="7">
    <source>
        <dbReference type="PIRSR" id="PIRSR630616-2"/>
    </source>
</evidence>
<dbReference type="InterPro" id="IPR017441">
    <property type="entry name" value="Protein_kinase_ATP_BS"/>
</dbReference>
<feature type="binding site" evidence="7 9">
    <location>
        <position position="35"/>
    </location>
    <ligand>
        <name>ATP</name>
        <dbReference type="ChEBI" id="CHEBI:30616"/>
    </ligand>
</feature>
<keyword evidence="1 10" id="KW-0723">Serine/threonine-protein kinase</keyword>
<comment type="similarity">
    <text evidence="10">Belongs to the protein kinase superfamily.</text>
</comment>
<dbReference type="InterPro" id="IPR008271">
    <property type="entry name" value="Ser/Thr_kinase_AS"/>
</dbReference>
<dbReference type="PROSITE" id="PS50011">
    <property type="entry name" value="PROTEIN_KINASE_DOM"/>
    <property type="match status" value="1"/>
</dbReference>
<evidence type="ECO:0000313" key="13">
    <source>
        <dbReference type="Proteomes" id="UP000029867"/>
    </source>
</evidence>
<evidence type="ECO:0000256" key="3">
    <source>
        <dbReference type="ARBA" id="ARBA00022741"/>
    </source>
</evidence>
<dbReference type="GO" id="GO:0004674">
    <property type="term" value="F:protein serine/threonine kinase activity"/>
    <property type="evidence" value="ECO:0007669"/>
    <property type="project" value="UniProtKB-KW"/>
</dbReference>
<comment type="caution">
    <text evidence="12">The sequence shown here is derived from an EMBL/GenBank/DDBJ whole genome shotgun (WGS) entry which is preliminary data.</text>
</comment>
<keyword evidence="4" id="KW-0418">Kinase</keyword>
<evidence type="ECO:0000256" key="4">
    <source>
        <dbReference type="ARBA" id="ARBA00022777"/>
    </source>
</evidence>
<sequence>MHLGEFRIGKKLGNGRFGSVYLAQHKESGYIVALKVLRKREALSQGTERSISHEIGIGTQLRHFNLVPLYGWFHDRENVYIVMEYAEAGELYNKVGKVTVQEALEVVLQVGRGLYFLHQHGIVHRDIKPENILCYQHGIYKVGDLGGVGGIGVVGTLDYLAPESIAGSTGGLSVSPISTPVDVWACGVLLYELLEGRPPFERPTREGTLRAISKEGYLRTPKIVEDARVVKILERCLVKRGEERWTIREMVEYLEGAICNIR</sequence>
<accession>A0A099NS88</accession>
<evidence type="ECO:0000256" key="10">
    <source>
        <dbReference type="RuleBase" id="RU000304"/>
    </source>
</evidence>
<dbReference type="AlphaFoldDB" id="A0A099NS88"/>
<dbReference type="VEuPathDB" id="FungiDB:C5L36_0B07170"/>
<evidence type="ECO:0000256" key="9">
    <source>
        <dbReference type="PROSITE-ProRule" id="PRU10141"/>
    </source>
</evidence>
<dbReference type="Gene3D" id="3.30.200.20">
    <property type="entry name" value="Phosphorylase Kinase, domain 1"/>
    <property type="match status" value="1"/>
</dbReference>
<feature type="binding site" evidence="7">
    <location>
        <begin position="130"/>
        <end position="131"/>
    </location>
    <ligand>
        <name>ATP</name>
        <dbReference type="ChEBI" id="CHEBI:30616"/>
    </ligand>
</feature>
<dbReference type="PROSITE" id="PS00107">
    <property type="entry name" value="PROTEIN_KINASE_ATP"/>
    <property type="match status" value="1"/>
</dbReference>
<dbReference type="GO" id="GO:0030447">
    <property type="term" value="P:filamentous growth"/>
    <property type="evidence" value="ECO:0007669"/>
    <property type="project" value="UniProtKB-ARBA"/>
</dbReference>
<gene>
    <name evidence="12" type="ORF">JL09_g5450</name>
</gene>
<dbReference type="EMBL" id="JQFK01000681">
    <property type="protein sequence ID" value="KGK35400.1"/>
    <property type="molecule type" value="Genomic_DNA"/>
</dbReference>